<reference evidence="1 2" key="1">
    <citation type="submission" date="2016-07" db="EMBL/GenBank/DDBJ databases">
        <title>Characterization of isolates of Eisenbergiella tayi derived from blood cultures, using whole genome sequencing.</title>
        <authorList>
            <person name="Burdz T."/>
            <person name="Wiebe D."/>
            <person name="Huynh C."/>
            <person name="Bernard K."/>
        </authorList>
    </citation>
    <scope>NUCLEOTIDE SEQUENCE [LARGE SCALE GENOMIC DNA]</scope>
    <source>
        <strain evidence="1 2">NML 120489</strain>
    </source>
</reference>
<evidence type="ECO:0000313" key="2">
    <source>
        <dbReference type="Proteomes" id="UP000095003"/>
    </source>
</evidence>
<comment type="caution">
    <text evidence="1">The sequence shown here is derived from an EMBL/GenBank/DDBJ whole genome shotgun (WGS) entry which is preliminary data.</text>
</comment>
<sequence length="62" mass="7323">MTVKLCRAAILWKGTKFRNFLLAGNRRDILITIYQERGTKREKEKENSCLMCLEIEKKNGVY</sequence>
<dbReference type="Proteomes" id="UP000095003">
    <property type="component" value="Unassembled WGS sequence"/>
</dbReference>
<name>A0A1E3AI66_9FIRM</name>
<accession>A0A1E3AI66</accession>
<evidence type="ECO:0000313" key="1">
    <source>
        <dbReference type="EMBL" id="ODM08342.1"/>
    </source>
</evidence>
<organism evidence="1 2">
    <name type="scientific">Eisenbergiella tayi</name>
    <dbReference type="NCBI Taxonomy" id="1432052"/>
    <lineage>
        <taxon>Bacteria</taxon>
        <taxon>Bacillati</taxon>
        <taxon>Bacillota</taxon>
        <taxon>Clostridia</taxon>
        <taxon>Lachnospirales</taxon>
        <taxon>Lachnospiraceae</taxon>
        <taxon>Eisenbergiella</taxon>
    </lineage>
</organism>
<proteinExistence type="predicted"/>
<dbReference type="AlphaFoldDB" id="A0A1E3AI66"/>
<protein>
    <submittedName>
        <fullName evidence="1">Uncharacterized protein</fullName>
    </submittedName>
</protein>
<gene>
    <name evidence="1" type="ORF">BEH84_05667</name>
</gene>
<dbReference type="EMBL" id="MCGI01000006">
    <property type="protein sequence ID" value="ODM08342.1"/>
    <property type="molecule type" value="Genomic_DNA"/>
</dbReference>